<dbReference type="AlphaFoldDB" id="M0BK89"/>
<keyword evidence="6 9" id="KW-1133">Transmembrane helix</keyword>
<evidence type="ECO:0000256" key="5">
    <source>
        <dbReference type="ARBA" id="ARBA00022833"/>
    </source>
</evidence>
<feature type="transmembrane region" description="Helical" evidence="9">
    <location>
        <begin position="64"/>
        <end position="84"/>
    </location>
</feature>
<name>M0BK89_9EURY</name>
<accession>M0BK89</accession>
<keyword evidence="4 9" id="KW-0812">Transmembrane</keyword>
<protein>
    <submittedName>
        <fullName evidence="10">Zinc/iron permease</fullName>
    </submittedName>
</protein>
<evidence type="ECO:0000313" key="11">
    <source>
        <dbReference type="Proteomes" id="UP000011560"/>
    </source>
</evidence>
<keyword evidence="11" id="KW-1185">Reference proteome</keyword>
<keyword evidence="7 9" id="KW-0472">Membrane</keyword>
<reference evidence="10 11" key="1">
    <citation type="journal article" date="2014" name="PLoS Genet.">
        <title>Phylogenetically driven sequencing of extremely halophilic archaea reveals strategies for static and dynamic osmo-response.</title>
        <authorList>
            <person name="Becker E.A."/>
            <person name="Seitzer P.M."/>
            <person name="Tritt A."/>
            <person name="Larsen D."/>
            <person name="Krusor M."/>
            <person name="Yao A.I."/>
            <person name="Wu D."/>
            <person name="Madern D."/>
            <person name="Eisen J.A."/>
            <person name="Darling A.E."/>
            <person name="Facciotti M.T."/>
        </authorList>
    </citation>
    <scope>NUCLEOTIDE SEQUENCE [LARGE SCALE GENOMIC DNA]</scope>
    <source>
        <strain evidence="10 11">JCM 14624</strain>
    </source>
</reference>
<evidence type="ECO:0000256" key="6">
    <source>
        <dbReference type="ARBA" id="ARBA00022989"/>
    </source>
</evidence>
<dbReference type="PANTHER" id="PTHR11040">
    <property type="entry name" value="ZINC/IRON TRANSPORTER"/>
    <property type="match status" value="1"/>
</dbReference>
<keyword evidence="3" id="KW-1003">Cell membrane</keyword>
<dbReference type="EMBL" id="AOIQ01000014">
    <property type="protein sequence ID" value="ELZ10723.1"/>
    <property type="molecule type" value="Genomic_DNA"/>
</dbReference>
<feature type="region of interest" description="Disordered" evidence="8">
    <location>
        <begin position="129"/>
        <end position="171"/>
    </location>
</feature>
<evidence type="ECO:0000256" key="7">
    <source>
        <dbReference type="ARBA" id="ARBA00023136"/>
    </source>
</evidence>
<evidence type="ECO:0000256" key="9">
    <source>
        <dbReference type="SAM" id="Phobius"/>
    </source>
</evidence>
<dbReference type="Proteomes" id="UP000011560">
    <property type="component" value="Unassembled WGS sequence"/>
</dbReference>
<comment type="subcellular location">
    <subcellularLocation>
        <location evidence="1">Cell membrane</location>
        <topology evidence="1">Multi-pass membrane protein</topology>
    </subcellularLocation>
</comment>
<dbReference type="GO" id="GO:0005385">
    <property type="term" value="F:zinc ion transmembrane transporter activity"/>
    <property type="evidence" value="ECO:0007669"/>
    <property type="project" value="TreeGrafter"/>
</dbReference>
<evidence type="ECO:0000256" key="2">
    <source>
        <dbReference type="ARBA" id="ARBA00006939"/>
    </source>
</evidence>
<feature type="transmembrane region" description="Helical" evidence="9">
    <location>
        <begin position="31"/>
        <end position="52"/>
    </location>
</feature>
<evidence type="ECO:0000256" key="1">
    <source>
        <dbReference type="ARBA" id="ARBA00004651"/>
    </source>
</evidence>
<dbReference type="PANTHER" id="PTHR11040:SF211">
    <property type="entry name" value="ZINC TRANSPORTER ZIP11"/>
    <property type="match status" value="1"/>
</dbReference>
<feature type="compositionally biased region" description="Basic and acidic residues" evidence="8">
    <location>
        <begin position="156"/>
        <end position="171"/>
    </location>
</feature>
<proteinExistence type="inferred from homology"/>
<evidence type="ECO:0000256" key="3">
    <source>
        <dbReference type="ARBA" id="ARBA00022475"/>
    </source>
</evidence>
<dbReference type="Pfam" id="PF02535">
    <property type="entry name" value="Zip"/>
    <property type="match status" value="1"/>
</dbReference>
<evidence type="ECO:0000256" key="8">
    <source>
        <dbReference type="SAM" id="MobiDB-lite"/>
    </source>
</evidence>
<organism evidence="10 11">
    <name type="scientific">Halovivax asiaticus JCM 14624</name>
    <dbReference type="NCBI Taxonomy" id="1227490"/>
    <lineage>
        <taxon>Archaea</taxon>
        <taxon>Methanobacteriati</taxon>
        <taxon>Methanobacteriota</taxon>
        <taxon>Stenosarchaea group</taxon>
        <taxon>Halobacteria</taxon>
        <taxon>Halobacteriales</taxon>
        <taxon>Natrialbaceae</taxon>
        <taxon>Halovivax</taxon>
    </lineage>
</organism>
<dbReference type="STRING" id="1227490.C479_07928"/>
<dbReference type="PATRIC" id="fig|1227490.4.peg.1607"/>
<dbReference type="GO" id="GO:0005886">
    <property type="term" value="C:plasma membrane"/>
    <property type="evidence" value="ECO:0007669"/>
    <property type="project" value="UniProtKB-SubCell"/>
</dbReference>
<gene>
    <name evidence="10" type="ORF">C479_07928</name>
</gene>
<evidence type="ECO:0000256" key="4">
    <source>
        <dbReference type="ARBA" id="ARBA00022692"/>
    </source>
</evidence>
<feature type="transmembrane region" description="Helical" evidence="9">
    <location>
        <begin position="276"/>
        <end position="296"/>
    </location>
</feature>
<comment type="caution">
    <text evidence="10">The sequence shown here is derived from an EMBL/GenBank/DDBJ whole genome shotgun (WGS) entry which is preliminary data.</text>
</comment>
<dbReference type="InterPro" id="IPR003689">
    <property type="entry name" value="ZIP"/>
</dbReference>
<evidence type="ECO:0000313" key="10">
    <source>
        <dbReference type="EMBL" id="ELZ10723.1"/>
    </source>
</evidence>
<feature type="transmembrane region" description="Helical" evidence="9">
    <location>
        <begin position="308"/>
        <end position="325"/>
    </location>
</feature>
<keyword evidence="5" id="KW-0862">Zinc</keyword>
<feature type="transmembrane region" description="Helical" evidence="9">
    <location>
        <begin position="246"/>
        <end position="270"/>
    </location>
</feature>
<sequence>MIGPTIASPPTVLALVDGFVGLVGENPVRQAFVGGVVIATLNLFGASLVFVWRDPSERALDGALGFAAGVMLAAAFTSLIIPGIEQYSGGDPIPTLVGVALGVAFLDRADILVPHAHYLLTGSRRPDIGDPVADEGADPGEPGAVSQRGDIGDGDAGSRETDPGEPTESRAIETAAERSERLAPVVLFILAITLHNMPEGLAVGVGFGSGNVENALALMLAIGIQNVPEGLAVSVAAINAGLDRRIYAVFAGLRSGVVEIPLAVLGALAVATVEPLLPYAMGFAAGAMLFVISDEIIPETHTRGHERIATLGVMAGVIVMLYLDVSLG</sequence>
<comment type="similarity">
    <text evidence="2">Belongs to the ZIP transporter (TC 2.A.5) family.</text>
</comment>